<evidence type="ECO:0000259" key="3">
    <source>
        <dbReference type="PROSITE" id="PS50181"/>
    </source>
</evidence>
<evidence type="ECO:0000313" key="5">
    <source>
        <dbReference type="Proteomes" id="UP000829685"/>
    </source>
</evidence>
<proteinExistence type="predicted"/>
<sequence length="583" mass="66181">MSSQLRCHICGVSFNIGRVRRPDEPPAAAWDGFSTGYVLSYPAQFPGGGCPKSAQCMSVFRIPFASAEDLNGKHGFQEDMDDIEDDGDYVPDCPENDEPFELYKIPQISSANGSVSDGLQRGEPEVSSNLRRSSNEAYRRFLHLLEHPAEDFKMRPHHLDLSLATDLNSANEPLDTVPYFQTEHIAGGSDCRINCLGLEGGGYNGHNISFEDMRWCKTAQFLVRKPDQWCAAPDDDEFERSGHYFLSGLSDSVPHCDFKSEVFPRRHDVSSPNGQNVIGTLEDGQDYAMPFHPACLEVFKRASLYRYGQIDIEGLADWWFLEATQQSFYDFPRHSAVQKGKHWHHTDGDEFLAANPCFITQLPNVLAAAERLGNEIVDTSTSSKSEYTRLRCTDVFSVLPPELRSLILIHLTSPDVANLRLASRTFYQIPQYIFRSLTLREMPWLWEAWSTLDYSFWASTTGDVLEAKIKQHRQRLEKLQAAVEVLIQEGNHGNYQRNINEAAISTVQSLIESMEEEGASIKESVPAPFLLANKTNWYRLRCELARNSTSILGLRNRRRIWKDCEEILDRIERYRAEGKIMAG</sequence>
<dbReference type="InterPro" id="IPR001810">
    <property type="entry name" value="F-box_dom"/>
</dbReference>
<dbReference type="InterPro" id="IPR036047">
    <property type="entry name" value="F-box-like_dom_sf"/>
</dbReference>
<gene>
    <name evidence="4" type="ORF">JX265_012593</name>
</gene>
<comment type="caution">
    <text evidence="4">The sequence shown here is derived from an EMBL/GenBank/DDBJ whole genome shotgun (WGS) entry which is preliminary data.</text>
</comment>
<accession>A0A9P9W9X2</accession>
<feature type="domain" description="F-box" evidence="3">
    <location>
        <begin position="393"/>
        <end position="437"/>
    </location>
</feature>
<evidence type="ECO:0000256" key="2">
    <source>
        <dbReference type="SAM" id="MobiDB-lite"/>
    </source>
</evidence>
<evidence type="ECO:0000313" key="4">
    <source>
        <dbReference type="EMBL" id="KAI1853908.1"/>
    </source>
</evidence>
<keyword evidence="5" id="KW-1185">Reference proteome</keyword>
<dbReference type="Proteomes" id="UP000829685">
    <property type="component" value="Unassembled WGS sequence"/>
</dbReference>
<protein>
    <recommendedName>
        <fullName evidence="3">F-box domain-containing protein</fullName>
    </recommendedName>
</protein>
<feature type="coiled-coil region" evidence="1">
    <location>
        <begin position="462"/>
        <end position="489"/>
    </location>
</feature>
<dbReference type="AlphaFoldDB" id="A0A9P9W9X2"/>
<dbReference type="PROSITE" id="PS50181">
    <property type="entry name" value="FBOX"/>
    <property type="match status" value="1"/>
</dbReference>
<evidence type="ECO:0000256" key="1">
    <source>
        <dbReference type="SAM" id="Coils"/>
    </source>
</evidence>
<organism evidence="4 5">
    <name type="scientific">Neoarthrinium moseri</name>
    <dbReference type="NCBI Taxonomy" id="1658444"/>
    <lineage>
        <taxon>Eukaryota</taxon>
        <taxon>Fungi</taxon>
        <taxon>Dikarya</taxon>
        <taxon>Ascomycota</taxon>
        <taxon>Pezizomycotina</taxon>
        <taxon>Sordariomycetes</taxon>
        <taxon>Xylariomycetidae</taxon>
        <taxon>Amphisphaeriales</taxon>
        <taxon>Apiosporaceae</taxon>
        <taxon>Neoarthrinium</taxon>
    </lineage>
</organism>
<dbReference type="SUPFAM" id="SSF81383">
    <property type="entry name" value="F-box domain"/>
    <property type="match status" value="1"/>
</dbReference>
<keyword evidence="1" id="KW-0175">Coiled coil</keyword>
<name>A0A9P9W9X2_9PEZI</name>
<feature type="region of interest" description="Disordered" evidence="2">
    <location>
        <begin position="111"/>
        <end position="130"/>
    </location>
</feature>
<dbReference type="EMBL" id="JAFIMR010000055">
    <property type="protein sequence ID" value="KAI1853908.1"/>
    <property type="molecule type" value="Genomic_DNA"/>
</dbReference>
<reference evidence="4" key="1">
    <citation type="submission" date="2021-03" db="EMBL/GenBank/DDBJ databases">
        <title>Revisited historic fungal species revealed as producer of novel bioactive compounds through whole genome sequencing and comparative genomics.</title>
        <authorList>
            <person name="Vignolle G.A."/>
            <person name="Hochenegger N."/>
            <person name="Mach R.L."/>
            <person name="Mach-Aigner A.R."/>
            <person name="Javad Rahimi M."/>
            <person name="Salim K.A."/>
            <person name="Chan C.M."/>
            <person name="Lim L.B.L."/>
            <person name="Cai F."/>
            <person name="Druzhinina I.S."/>
            <person name="U'Ren J.M."/>
            <person name="Derntl C."/>
        </authorList>
    </citation>
    <scope>NUCLEOTIDE SEQUENCE</scope>
    <source>
        <strain evidence="4">TUCIM 5799</strain>
    </source>
</reference>